<dbReference type="PROSITE" id="PS51273">
    <property type="entry name" value="GATASE_TYPE_1"/>
    <property type="match status" value="1"/>
</dbReference>
<keyword evidence="3 8" id="KW-0547">Nucleotide-binding</keyword>
<feature type="active site" evidence="8">
    <location>
        <position position="194"/>
    </location>
</feature>
<dbReference type="AlphaFoldDB" id="A0A5D8QDE7"/>
<dbReference type="Gene3D" id="3.40.50.880">
    <property type="match status" value="1"/>
</dbReference>
<accession>A0A5D8QDE7</accession>
<dbReference type="NCBIfam" id="TIGR01737">
    <property type="entry name" value="FGAM_synth_I"/>
    <property type="match status" value="1"/>
</dbReference>
<dbReference type="PIRSF" id="PIRSF001586">
    <property type="entry name" value="FGAM_synth_I"/>
    <property type="match status" value="1"/>
</dbReference>
<feature type="active site" evidence="8">
    <location>
        <position position="192"/>
    </location>
</feature>
<keyword evidence="1 8" id="KW-0963">Cytoplasm</keyword>
<dbReference type="CDD" id="cd01740">
    <property type="entry name" value="GATase1_FGAR_AT"/>
    <property type="match status" value="1"/>
</dbReference>
<dbReference type="GO" id="GO:0004359">
    <property type="term" value="F:glutaminase activity"/>
    <property type="evidence" value="ECO:0007669"/>
    <property type="project" value="UniProtKB-EC"/>
</dbReference>
<dbReference type="HAMAP" id="MF_00421">
    <property type="entry name" value="PurQ"/>
    <property type="match status" value="1"/>
</dbReference>
<keyword evidence="4 8" id="KW-0658">Purine biosynthesis</keyword>
<evidence type="ECO:0000256" key="8">
    <source>
        <dbReference type="HAMAP-Rule" id="MF_00421"/>
    </source>
</evidence>
<dbReference type="Pfam" id="PF13507">
    <property type="entry name" value="GATase_5"/>
    <property type="match status" value="1"/>
</dbReference>
<evidence type="ECO:0000256" key="4">
    <source>
        <dbReference type="ARBA" id="ARBA00022755"/>
    </source>
</evidence>
<evidence type="ECO:0000313" key="9">
    <source>
        <dbReference type="EMBL" id="TZE82551.1"/>
    </source>
</evidence>
<evidence type="ECO:0000256" key="3">
    <source>
        <dbReference type="ARBA" id="ARBA00022741"/>
    </source>
</evidence>
<dbReference type="GO" id="GO:0005524">
    <property type="term" value="F:ATP binding"/>
    <property type="evidence" value="ECO:0007669"/>
    <property type="project" value="UniProtKB-KW"/>
</dbReference>
<comment type="function">
    <text evidence="8">Part of the phosphoribosylformylglycinamidine synthase complex involved in the purines biosynthetic pathway. Catalyzes the ATP-dependent conversion of formylglycinamide ribonucleotide (FGAR) and glutamine to yield formylglycinamidine ribonucleotide (FGAM) and glutamate. The FGAM synthase complex is composed of three subunits. PurQ produces an ammonia molecule by converting glutamine to glutamate. PurL transfers the ammonia molecule to FGAR to form FGAM in an ATP-dependent manner. PurS interacts with PurQ and PurL and is thought to assist in the transfer of the ammonia molecule from PurQ to PurL.</text>
</comment>
<comment type="catalytic activity">
    <reaction evidence="8">
        <text>L-glutamine + H2O = L-glutamate + NH4(+)</text>
        <dbReference type="Rhea" id="RHEA:15889"/>
        <dbReference type="ChEBI" id="CHEBI:15377"/>
        <dbReference type="ChEBI" id="CHEBI:28938"/>
        <dbReference type="ChEBI" id="CHEBI:29985"/>
        <dbReference type="ChEBI" id="CHEBI:58359"/>
        <dbReference type="EC" id="3.5.1.2"/>
    </reaction>
</comment>
<sequence length="221" mass="24330">MKAGVVVFPGSNCDSDCFHVLNDVAGIDTVYIWHKEERLPDVDLLVLPGGFSYGDYLRPGAMAALSPIMKDVRRFADDGGLLVGICNGFQVLCEAGLLPGVLLRNTSMKFICRWVDVTVEQETVFTRGLKGKVLRMPIAHAEGNYYADSDTLKSLYENNQIVFKYTEDVNGSMDRIAGIINRKGNVLGMMPHPERCSEEILGATDGLYIFMSALNSLGVRI</sequence>
<dbReference type="PANTHER" id="PTHR47552:SF1">
    <property type="entry name" value="PHOSPHORIBOSYLFORMYLGLYCINAMIDINE SYNTHASE SUBUNIT PURQ"/>
    <property type="match status" value="1"/>
</dbReference>
<evidence type="ECO:0000256" key="7">
    <source>
        <dbReference type="ARBA" id="ARBA00022962"/>
    </source>
</evidence>
<dbReference type="NCBIfam" id="NF002957">
    <property type="entry name" value="PRK03619.1"/>
    <property type="match status" value="1"/>
</dbReference>
<dbReference type="InterPro" id="IPR010075">
    <property type="entry name" value="PRibForGlyAmidine_synth_PurQ"/>
</dbReference>
<keyword evidence="10" id="KW-1185">Reference proteome</keyword>
<dbReference type="GO" id="GO:0005737">
    <property type="term" value="C:cytoplasm"/>
    <property type="evidence" value="ECO:0007669"/>
    <property type="project" value="UniProtKB-SubCell"/>
</dbReference>
<dbReference type="InterPro" id="IPR029062">
    <property type="entry name" value="Class_I_gatase-like"/>
</dbReference>
<evidence type="ECO:0000256" key="6">
    <source>
        <dbReference type="ARBA" id="ARBA00022840"/>
    </source>
</evidence>
<dbReference type="EC" id="6.3.5.3" evidence="8"/>
<feature type="active site" description="Nucleophile" evidence="8">
    <location>
        <position position="86"/>
    </location>
</feature>
<protein>
    <recommendedName>
        <fullName evidence="8">Phosphoribosylformylglycinamidine synthase subunit PurQ</fullName>
        <shortName evidence="8">FGAM synthase</shortName>
        <ecNumber evidence="8">6.3.5.3</ecNumber>
    </recommendedName>
    <alternativeName>
        <fullName evidence="8">Formylglycinamide ribonucleotide amidotransferase subunit I</fullName>
        <shortName evidence="8">FGAR amidotransferase I</shortName>
        <shortName evidence="8">FGAR-AT I</shortName>
    </alternativeName>
    <alternativeName>
        <fullName evidence="8">Glutaminase PurQ</fullName>
        <ecNumber evidence="8">3.5.1.2</ecNumber>
    </alternativeName>
    <alternativeName>
        <fullName evidence="8">Phosphoribosylformylglycinamidine synthase subunit I</fullName>
    </alternativeName>
</protein>
<reference evidence="9 10" key="1">
    <citation type="submission" date="2019-08" db="EMBL/GenBank/DDBJ databases">
        <title>Calorimonas adulescens gen. nov., sp. nov., an anaerobic thermophilic bacterium from Sakhalin hot spring.</title>
        <authorList>
            <person name="Khomyakova M.A."/>
            <person name="Merkel A.Y."/>
            <person name="Novikov A."/>
            <person name="Bonch-Osmolovskaya E.A."/>
            <person name="Slobodkin A.I."/>
        </authorList>
    </citation>
    <scope>NUCLEOTIDE SEQUENCE [LARGE SCALE GENOMIC DNA]</scope>
    <source>
        <strain evidence="9 10">A05MB</strain>
    </source>
</reference>
<dbReference type="RefSeq" id="WP_149544790.1">
    <property type="nucleotide sequence ID" value="NZ_VTPS01000005.1"/>
</dbReference>
<dbReference type="PANTHER" id="PTHR47552">
    <property type="entry name" value="PHOSPHORIBOSYLFORMYLGLYCINAMIDINE SYNTHASE SUBUNIT PURQ"/>
    <property type="match status" value="1"/>
</dbReference>
<comment type="subcellular location">
    <subcellularLocation>
        <location evidence="8">Cytoplasm</location>
    </subcellularLocation>
</comment>
<comment type="catalytic activity">
    <reaction evidence="8">
        <text>N(2)-formyl-N(1)-(5-phospho-beta-D-ribosyl)glycinamide + L-glutamine + ATP + H2O = 2-formamido-N(1)-(5-O-phospho-beta-D-ribosyl)acetamidine + L-glutamate + ADP + phosphate + H(+)</text>
        <dbReference type="Rhea" id="RHEA:17129"/>
        <dbReference type="ChEBI" id="CHEBI:15377"/>
        <dbReference type="ChEBI" id="CHEBI:15378"/>
        <dbReference type="ChEBI" id="CHEBI:29985"/>
        <dbReference type="ChEBI" id="CHEBI:30616"/>
        <dbReference type="ChEBI" id="CHEBI:43474"/>
        <dbReference type="ChEBI" id="CHEBI:58359"/>
        <dbReference type="ChEBI" id="CHEBI:147286"/>
        <dbReference type="ChEBI" id="CHEBI:147287"/>
        <dbReference type="ChEBI" id="CHEBI:456216"/>
        <dbReference type="EC" id="6.3.5.3"/>
    </reaction>
</comment>
<keyword evidence="6 8" id="KW-0067">ATP-binding</keyword>
<comment type="caution">
    <text evidence="9">The sequence shown here is derived from an EMBL/GenBank/DDBJ whole genome shotgun (WGS) entry which is preliminary data.</text>
</comment>
<gene>
    <name evidence="8 9" type="primary">purQ</name>
    <name evidence="9" type="ORF">FWJ32_04540</name>
</gene>
<keyword evidence="2 8" id="KW-0436">Ligase</keyword>
<dbReference type="Proteomes" id="UP000322976">
    <property type="component" value="Unassembled WGS sequence"/>
</dbReference>
<comment type="subunit">
    <text evidence="8">Part of the FGAM synthase complex composed of 1 PurL, 1 PurQ and 2 PurS subunits.</text>
</comment>
<dbReference type="GO" id="GO:0004642">
    <property type="term" value="F:phosphoribosylformylglycinamidine synthase activity"/>
    <property type="evidence" value="ECO:0007669"/>
    <property type="project" value="UniProtKB-UniRule"/>
</dbReference>
<dbReference type="GO" id="GO:0006189">
    <property type="term" value="P:'de novo' IMP biosynthetic process"/>
    <property type="evidence" value="ECO:0007669"/>
    <property type="project" value="UniProtKB-UniRule"/>
</dbReference>
<evidence type="ECO:0000256" key="5">
    <source>
        <dbReference type="ARBA" id="ARBA00022801"/>
    </source>
</evidence>
<evidence type="ECO:0000256" key="2">
    <source>
        <dbReference type="ARBA" id="ARBA00022598"/>
    </source>
</evidence>
<name>A0A5D8QDE7_9THEO</name>
<evidence type="ECO:0000256" key="1">
    <source>
        <dbReference type="ARBA" id="ARBA00022490"/>
    </source>
</evidence>
<dbReference type="EMBL" id="VTPS01000005">
    <property type="protein sequence ID" value="TZE82551.1"/>
    <property type="molecule type" value="Genomic_DNA"/>
</dbReference>
<dbReference type="EC" id="3.5.1.2" evidence="8"/>
<keyword evidence="7 8" id="KW-0315">Glutamine amidotransferase</keyword>
<keyword evidence="5 8" id="KW-0378">Hydrolase</keyword>
<organism evidence="9 10">
    <name type="scientific">Calorimonas adulescens</name>
    <dbReference type="NCBI Taxonomy" id="2606906"/>
    <lineage>
        <taxon>Bacteria</taxon>
        <taxon>Bacillati</taxon>
        <taxon>Bacillota</taxon>
        <taxon>Clostridia</taxon>
        <taxon>Thermoanaerobacterales</taxon>
        <taxon>Thermoanaerobacteraceae</taxon>
        <taxon>Calorimonas</taxon>
    </lineage>
</organism>
<dbReference type="UniPathway" id="UPA00074">
    <property type="reaction ID" value="UER00128"/>
</dbReference>
<dbReference type="SUPFAM" id="SSF52317">
    <property type="entry name" value="Class I glutamine amidotransferase-like"/>
    <property type="match status" value="1"/>
</dbReference>
<evidence type="ECO:0000313" key="10">
    <source>
        <dbReference type="Proteomes" id="UP000322976"/>
    </source>
</evidence>
<dbReference type="SMART" id="SM01211">
    <property type="entry name" value="GATase_5"/>
    <property type="match status" value="1"/>
</dbReference>
<comment type="pathway">
    <text evidence="8">Purine metabolism; IMP biosynthesis via de novo pathway; 5-amino-1-(5-phospho-D-ribosyl)imidazole from N(2)-formyl-N(1)-(5-phospho-D-ribosyl)glycinamide: step 1/2.</text>
</comment>
<proteinExistence type="inferred from homology"/>